<keyword evidence="2" id="KW-1185">Reference proteome</keyword>
<dbReference type="AlphaFoldDB" id="A0A6A9QL63"/>
<evidence type="ECO:0000313" key="2">
    <source>
        <dbReference type="Proteomes" id="UP000470772"/>
    </source>
</evidence>
<organism evidence="1 2">
    <name type="scientific">Sulfuracidifex metallicus DSM 6482 = JCM 9184</name>
    <dbReference type="NCBI Taxonomy" id="523847"/>
    <lineage>
        <taxon>Archaea</taxon>
        <taxon>Thermoproteota</taxon>
        <taxon>Thermoprotei</taxon>
        <taxon>Sulfolobales</taxon>
        <taxon>Sulfolobaceae</taxon>
        <taxon>Sulfuracidifex</taxon>
    </lineage>
</organism>
<proteinExistence type="predicted"/>
<comment type="caution">
    <text evidence="1">The sequence shown here is derived from an EMBL/GenBank/DDBJ whole genome shotgun (WGS) entry which is preliminary data.</text>
</comment>
<gene>
    <name evidence="1" type="ORF">GC250_09880</name>
</gene>
<dbReference type="RefSeq" id="WP_156017420.1">
    <property type="nucleotide sequence ID" value="NZ_WGGD01000005.1"/>
</dbReference>
<name>A0A6A9QL63_SULME</name>
<accession>A0A6A9QL63</accession>
<protein>
    <submittedName>
        <fullName evidence="1">Uncharacterized protein</fullName>
    </submittedName>
</protein>
<dbReference type="EMBL" id="WGGD01000005">
    <property type="protein sequence ID" value="MUN29736.1"/>
    <property type="molecule type" value="Genomic_DNA"/>
</dbReference>
<evidence type="ECO:0000313" key="1">
    <source>
        <dbReference type="EMBL" id="MUN29736.1"/>
    </source>
</evidence>
<sequence>MMASNLIEVYEVNFVTNPKLEIPYRRALSISDNIAGKFTSNTKRTYSVKDLVNLSFNVHETPHETFSVENAAVPIVEELIGYGQRHEKLQLTLPFDGEEITVIGKPDLTIKMRDFNVVVEHKGIHVDMIEREFQAKSRCKSWWESLISSTKFERHVLQSLIYASMESSLKKAPTIPVIAYTPYTIVNCKAIIYAVMLVYPGSSFSPCLDLPSSLPSLFRKESMEWLSPEGYLLSVLRKSLKGRAR</sequence>
<dbReference type="Proteomes" id="UP000470772">
    <property type="component" value="Unassembled WGS sequence"/>
</dbReference>
<reference evidence="1 2" key="1">
    <citation type="submission" date="2019-10" db="EMBL/GenBank/DDBJ databases">
        <title>Sequencing and Assembly of Multiple Reported Metal-Biooxidizing Members of the Extremely Thermoacidophilic Archaeal Family Sulfolobaceae.</title>
        <authorList>
            <person name="Counts J.A."/>
            <person name="Kelly R.M."/>
        </authorList>
    </citation>
    <scope>NUCLEOTIDE SEQUENCE [LARGE SCALE GENOMIC DNA]</scope>
    <source>
        <strain evidence="1 2">DSM 6482</strain>
    </source>
</reference>